<proteinExistence type="predicted"/>
<name>A0A182YTY5_BIOGL</name>
<protein>
    <submittedName>
        <fullName evidence="1">Uncharacterized protein</fullName>
    </submittedName>
</protein>
<reference evidence="1" key="1">
    <citation type="submission" date="2020-05" db="UniProtKB">
        <authorList>
            <consortium name="EnsemblMetazoa"/>
        </authorList>
    </citation>
    <scope>IDENTIFICATION</scope>
    <source>
        <strain evidence="1">BB02</strain>
    </source>
</reference>
<accession>A0A182YTY5</accession>
<sequence>MPLGNRCWATIFWCNSGGRFLLS</sequence>
<evidence type="ECO:0000313" key="2">
    <source>
        <dbReference type="Proteomes" id="UP000076420"/>
    </source>
</evidence>
<dbReference type="Proteomes" id="UP000076420">
    <property type="component" value="Unassembled WGS sequence"/>
</dbReference>
<evidence type="ECO:0000313" key="1">
    <source>
        <dbReference type="EnsemblMetazoa" id="BGLB000128-PA"/>
    </source>
</evidence>
<gene>
    <name evidence="1" type="primary">106065605</name>
</gene>
<organism evidence="1 2">
    <name type="scientific">Biomphalaria glabrata</name>
    <name type="common">Bloodfluke planorb</name>
    <name type="synonym">Freshwater snail</name>
    <dbReference type="NCBI Taxonomy" id="6526"/>
    <lineage>
        <taxon>Eukaryota</taxon>
        <taxon>Metazoa</taxon>
        <taxon>Spiralia</taxon>
        <taxon>Lophotrochozoa</taxon>
        <taxon>Mollusca</taxon>
        <taxon>Gastropoda</taxon>
        <taxon>Heterobranchia</taxon>
        <taxon>Euthyneura</taxon>
        <taxon>Panpulmonata</taxon>
        <taxon>Hygrophila</taxon>
        <taxon>Lymnaeoidea</taxon>
        <taxon>Planorbidae</taxon>
        <taxon>Biomphalaria</taxon>
    </lineage>
</organism>
<dbReference type="EnsemblMetazoa" id="BGLB000128-RA">
    <property type="protein sequence ID" value="BGLB000128-PA"/>
    <property type="gene ID" value="BGLB000128"/>
</dbReference>
<dbReference type="VEuPathDB" id="VectorBase:BGLB000128"/>
<dbReference type="AlphaFoldDB" id="A0A182YTY5"/>
<dbReference type="OrthoDB" id="8854879at2759"/>